<organism evidence="6 7">
    <name type="scientific">Candidatus Buchananbacteria bacterium RIFCSPHIGHO2_01_FULL_47_11b</name>
    <dbReference type="NCBI Taxonomy" id="1797537"/>
    <lineage>
        <taxon>Bacteria</taxon>
        <taxon>Candidatus Buchananiibacteriota</taxon>
    </lineage>
</organism>
<dbReference type="PANTHER" id="PTHR37306:SF1">
    <property type="entry name" value="COLICIN V PRODUCTION PROTEIN"/>
    <property type="match status" value="1"/>
</dbReference>
<accession>A0A1G1Y582</accession>
<dbReference type="Pfam" id="PF02674">
    <property type="entry name" value="Colicin_V"/>
    <property type="match status" value="1"/>
</dbReference>
<feature type="transmembrane region" description="Helical" evidence="5">
    <location>
        <begin position="12"/>
        <end position="44"/>
    </location>
</feature>
<evidence type="ECO:0000313" key="6">
    <source>
        <dbReference type="EMBL" id="OGY46910.1"/>
    </source>
</evidence>
<evidence type="ECO:0000256" key="3">
    <source>
        <dbReference type="ARBA" id="ARBA00022989"/>
    </source>
</evidence>
<dbReference type="PANTHER" id="PTHR37306">
    <property type="entry name" value="COLICIN V PRODUCTION PROTEIN"/>
    <property type="match status" value="1"/>
</dbReference>
<protein>
    <recommendedName>
        <fullName evidence="8">Colicin V production protein</fullName>
    </recommendedName>
</protein>
<gene>
    <name evidence="6" type="ORF">A2840_01345</name>
</gene>
<feature type="transmembrane region" description="Helical" evidence="5">
    <location>
        <begin position="107"/>
        <end position="129"/>
    </location>
</feature>
<reference evidence="6 7" key="1">
    <citation type="journal article" date="2016" name="Nat. Commun.">
        <title>Thousands of microbial genomes shed light on interconnected biogeochemical processes in an aquifer system.</title>
        <authorList>
            <person name="Anantharaman K."/>
            <person name="Brown C.T."/>
            <person name="Hug L.A."/>
            <person name="Sharon I."/>
            <person name="Castelle C.J."/>
            <person name="Probst A.J."/>
            <person name="Thomas B.C."/>
            <person name="Singh A."/>
            <person name="Wilkins M.J."/>
            <person name="Karaoz U."/>
            <person name="Brodie E.L."/>
            <person name="Williams K.H."/>
            <person name="Hubbard S.S."/>
            <person name="Banfield J.F."/>
        </authorList>
    </citation>
    <scope>NUCLEOTIDE SEQUENCE [LARGE SCALE GENOMIC DNA]</scope>
</reference>
<evidence type="ECO:0000256" key="1">
    <source>
        <dbReference type="ARBA" id="ARBA00004141"/>
    </source>
</evidence>
<evidence type="ECO:0008006" key="8">
    <source>
        <dbReference type="Google" id="ProtNLM"/>
    </source>
</evidence>
<dbReference type="InterPro" id="IPR003825">
    <property type="entry name" value="Colicin-V_CvpA"/>
</dbReference>
<keyword evidence="4 5" id="KW-0472">Membrane</keyword>
<dbReference type="Proteomes" id="UP000178385">
    <property type="component" value="Unassembled WGS sequence"/>
</dbReference>
<dbReference type="AlphaFoldDB" id="A0A1G1Y582"/>
<evidence type="ECO:0000256" key="5">
    <source>
        <dbReference type="SAM" id="Phobius"/>
    </source>
</evidence>
<proteinExistence type="predicted"/>
<keyword evidence="3 5" id="KW-1133">Transmembrane helix</keyword>
<feature type="transmembrane region" description="Helical" evidence="5">
    <location>
        <begin position="64"/>
        <end position="87"/>
    </location>
</feature>
<dbReference type="GO" id="GO:0009403">
    <property type="term" value="P:toxin biosynthetic process"/>
    <property type="evidence" value="ECO:0007669"/>
    <property type="project" value="InterPro"/>
</dbReference>
<keyword evidence="2 5" id="KW-0812">Transmembrane</keyword>
<dbReference type="GO" id="GO:0016020">
    <property type="term" value="C:membrane"/>
    <property type="evidence" value="ECO:0007669"/>
    <property type="project" value="UniProtKB-SubCell"/>
</dbReference>
<sequence length="172" mass="18905">MYLTIFDLVLLLILFTFIAFGFALGFIQAVGALIGVVLGAWLAGQWYEPFGAWLDPIFLGNANAARVIAFIILFTIINRLVGLLFYIIGKVFGLLSIIPFTKTINRILGALLGFLEGTLVLGLILYFLARFSFSTWFDGVLMASSVAHWLLAMANFLSPLLPALLRGLQSII</sequence>
<evidence type="ECO:0000256" key="4">
    <source>
        <dbReference type="ARBA" id="ARBA00023136"/>
    </source>
</evidence>
<evidence type="ECO:0000256" key="2">
    <source>
        <dbReference type="ARBA" id="ARBA00022692"/>
    </source>
</evidence>
<feature type="transmembrane region" description="Helical" evidence="5">
    <location>
        <begin position="149"/>
        <end position="168"/>
    </location>
</feature>
<dbReference type="EMBL" id="MHIG01000020">
    <property type="protein sequence ID" value="OGY46910.1"/>
    <property type="molecule type" value="Genomic_DNA"/>
</dbReference>
<comment type="subcellular location">
    <subcellularLocation>
        <location evidence="1">Membrane</location>
        <topology evidence="1">Multi-pass membrane protein</topology>
    </subcellularLocation>
</comment>
<comment type="caution">
    <text evidence="6">The sequence shown here is derived from an EMBL/GenBank/DDBJ whole genome shotgun (WGS) entry which is preliminary data.</text>
</comment>
<evidence type="ECO:0000313" key="7">
    <source>
        <dbReference type="Proteomes" id="UP000178385"/>
    </source>
</evidence>
<name>A0A1G1Y582_9BACT</name>